<reference evidence="7" key="1">
    <citation type="submission" date="2021-01" db="EMBL/GenBank/DDBJ databases">
        <title>Marivirga sp. nov., isolated from intertidal surface sediments.</title>
        <authorList>
            <person name="Zhang M."/>
        </authorList>
    </citation>
    <scope>NUCLEOTIDE SEQUENCE</scope>
    <source>
        <strain evidence="7">SM1354</strain>
    </source>
</reference>
<dbReference type="Gene3D" id="3.40.50.720">
    <property type="entry name" value="NAD(P)-binding Rossmann-like Domain"/>
    <property type="match status" value="2"/>
</dbReference>
<feature type="domain" description="D-isomer specific 2-hydroxyacid dehydrogenase catalytic" evidence="5">
    <location>
        <begin position="3"/>
        <end position="307"/>
    </location>
</feature>
<dbReference type="SUPFAM" id="SSF51735">
    <property type="entry name" value="NAD(P)-binding Rossmann-fold domains"/>
    <property type="match status" value="1"/>
</dbReference>
<dbReference type="GO" id="GO:0051287">
    <property type="term" value="F:NAD binding"/>
    <property type="evidence" value="ECO:0007669"/>
    <property type="project" value="InterPro"/>
</dbReference>
<dbReference type="InterPro" id="IPR006139">
    <property type="entry name" value="D-isomer_2_OHA_DH_cat_dom"/>
</dbReference>
<dbReference type="GO" id="GO:0016616">
    <property type="term" value="F:oxidoreductase activity, acting on the CH-OH group of donors, NAD or NADP as acceptor"/>
    <property type="evidence" value="ECO:0007669"/>
    <property type="project" value="InterPro"/>
</dbReference>
<dbReference type="RefSeq" id="WP_201920052.1">
    <property type="nucleotide sequence ID" value="NZ_JAERQG010000002.1"/>
</dbReference>
<dbReference type="EMBL" id="JAERQG010000002">
    <property type="protein sequence ID" value="MBL0765434.1"/>
    <property type="molecule type" value="Genomic_DNA"/>
</dbReference>
<evidence type="ECO:0000259" key="6">
    <source>
        <dbReference type="Pfam" id="PF02826"/>
    </source>
</evidence>
<evidence type="ECO:0000313" key="8">
    <source>
        <dbReference type="Proteomes" id="UP000642920"/>
    </source>
</evidence>
<dbReference type="InterPro" id="IPR006140">
    <property type="entry name" value="D-isomer_DH_NAD-bd"/>
</dbReference>
<name>A0A937AFA7_9BACT</name>
<dbReference type="InterPro" id="IPR036291">
    <property type="entry name" value="NAD(P)-bd_dom_sf"/>
</dbReference>
<evidence type="ECO:0000256" key="2">
    <source>
        <dbReference type="ARBA" id="ARBA00023002"/>
    </source>
</evidence>
<protein>
    <submittedName>
        <fullName evidence="7">Phosphoglycerate dehydrogenase</fullName>
    </submittedName>
</protein>
<evidence type="ECO:0000256" key="1">
    <source>
        <dbReference type="ARBA" id="ARBA00005854"/>
    </source>
</evidence>
<gene>
    <name evidence="7" type="ORF">JKP34_09245</name>
</gene>
<evidence type="ECO:0000313" key="7">
    <source>
        <dbReference type="EMBL" id="MBL0765434.1"/>
    </source>
</evidence>
<dbReference type="Pfam" id="PF02826">
    <property type="entry name" value="2-Hacid_dh_C"/>
    <property type="match status" value="1"/>
</dbReference>
<keyword evidence="8" id="KW-1185">Reference proteome</keyword>
<evidence type="ECO:0000256" key="4">
    <source>
        <dbReference type="RuleBase" id="RU003719"/>
    </source>
</evidence>
<dbReference type="PANTHER" id="PTHR42789">
    <property type="entry name" value="D-ISOMER SPECIFIC 2-HYDROXYACID DEHYDROGENASE FAMILY PROTEIN (AFU_ORTHOLOGUE AFUA_6G10090)"/>
    <property type="match status" value="1"/>
</dbReference>
<sequence length="308" mass="34750">MKILIIDKMHDSILPLLEAIGCRADYKPEIDRNLILSIISSYDGIIVRSKTPMDAEFLERAQHLKFVARAGAGIDNVDMEAMSKYGIQLLNAPEGNRDAVAEHTLAMLLSLMNKLHLANQQVRNRVWDREGNRGYELMGKTVGLLGFGYMGQAVAKRLSSFGCRILAFDIFPQKHAYEDVEIVDFDVFKRDTEILSIHIPLNTENKLLINTDYLSQFPKLQYVVNTSRGEVLKLSDMVAMLKDGRLKGAALDVLENEKLAQLNNDEDKVFGELISLDNVILSPHVAGWTFESYEKINQVLVEKIKNIV</sequence>
<evidence type="ECO:0000259" key="5">
    <source>
        <dbReference type="Pfam" id="PF00389"/>
    </source>
</evidence>
<proteinExistence type="inferred from homology"/>
<accession>A0A937AFA7</accession>
<dbReference type="Proteomes" id="UP000642920">
    <property type="component" value="Unassembled WGS sequence"/>
</dbReference>
<dbReference type="AlphaFoldDB" id="A0A937AFA7"/>
<dbReference type="Pfam" id="PF00389">
    <property type="entry name" value="2-Hacid_dh"/>
    <property type="match status" value="1"/>
</dbReference>
<dbReference type="PANTHER" id="PTHR42789:SF1">
    <property type="entry name" value="D-ISOMER SPECIFIC 2-HYDROXYACID DEHYDROGENASE FAMILY PROTEIN (AFU_ORTHOLOGUE AFUA_6G10090)"/>
    <property type="match status" value="1"/>
</dbReference>
<comment type="similarity">
    <text evidence="1 4">Belongs to the D-isomer specific 2-hydroxyacid dehydrogenase family.</text>
</comment>
<organism evidence="7 8">
    <name type="scientific">Marivirga atlantica</name>
    <dbReference type="NCBI Taxonomy" id="1548457"/>
    <lineage>
        <taxon>Bacteria</taxon>
        <taxon>Pseudomonadati</taxon>
        <taxon>Bacteroidota</taxon>
        <taxon>Cytophagia</taxon>
        <taxon>Cytophagales</taxon>
        <taxon>Marivirgaceae</taxon>
        <taxon>Marivirga</taxon>
    </lineage>
</organism>
<keyword evidence="3" id="KW-0520">NAD</keyword>
<keyword evidence="2 4" id="KW-0560">Oxidoreductase</keyword>
<evidence type="ECO:0000256" key="3">
    <source>
        <dbReference type="ARBA" id="ARBA00023027"/>
    </source>
</evidence>
<feature type="domain" description="D-isomer specific 2-hydroxyacid dehydrogenase NAD-binding" evidence="6">
    <location>
        <begin position="105"/>
        <end position="286"/>
    </location>
</feature>
<dbReference type="InterPro" id="IPR050857">
    <property type="entry name" value="D-2-hydroxyacid_DH"/>
</dbReference>
<dbReference type="SUPFAM" id="SSF52283">
    <property type="entry name" value="Formate/glycerate dehydrogenase catalytic domain-like"/>
    <property type="match status" value="1"/>
</dbReference>
<comment type="caution">
    <text evidence="7">The sequence shown here is derived from an EMBL/GenBank/DDBJ whole genome shotgun (WGS) entry which is preliminary data.</text>
</comment>